<comment type="caution">
    <text evidence="1">The sequence shown here is derived from an EMBL/GenBank/DDBJ whole genome shotgun (WGS) entry which is preliminary data.</text>
</comment>
<evidence type="ECO:0000313" key="2">
    <source>
        <dbReference type="Proteomes" id="UP000266861"/>
    </source>
</evidence>
<proteinExistence type="predicted"/>
<sequence length="74" mass="8186">MGTQLMEDLLEIGVKSQVLPFKGGNVYGKANCFEKFLQLCKTMGTQLMEDLLEIGVKSQVLPFKGGNVYGKANW</sequence>
<organism evidence="1 2">
    <name type="scientific">Diversispora epigaea</name>
    <dbReference type="NCBI Taxonomy" id="1348612"/>
    <lineage>
        <taxon>Eukaryota</taxon>
        <taxon>Fungi</taxon>
        <taxon>Fungi incertae sedis</taxon>
        <taxon>Mucoromycota</taxon>
        <taxon>Glomeromycotina</taxon>
        <taxon>Glomeromycetes</taxon>
        <taxon>Diversisporales</taxon>
        <taxon>Diversisporaceae</taxon>
        <taxon>Diversispora</taxon>
    </lineage>
</organism>
<dbReference type="AlphaFoldDB" id="A0A397IDG0"/>
<reference evidence="1 2" key="1">
    <citation type="submission" date="2018-08" db="EMBL/GenBank/DDBJ databases">
        <title>Genome and evolution of the arbuscular mycorrhizal fungus Diversispora epigaea (formerly Glomus versiforme) and its bacterial endosymbionts.</title>
        <authorList>
            <person name="Sun X."/>
            <person name="Fei Z."/>
            <person name="Harrison M."/>
        </authorList>
    </citation>
    <scope>NUCLEOTIDE SEQUENCE [LARGE SCALE GENOMIC DNA]</scope>
    <source>
        <strain evidence="1 2">IT104</strain>
    </source>
</reference>
<dbReference type="EMBL" id="PQFF01000218">
    <property type="protein sequence ID" value="RHZ72847.1"/>
    <property type="molecule type" value="Genomic_DNA"/>
</dbReference>
<protein>
    <submittedName>
        <fullName evidence="1">Uncharacterized protein</fullName>
    </submittedName>
</protein>
<gene>
    <name evidence="1" type="ORF">Glove_236g64</name>
</gene>
<name>A0A397IDG0_9GLOM</name>
<accession>A0A397IDG0</accession>
<keyword evidence="2" id="KW-1185">Reference proteome</keyword>
<evidence type="ECO:0000313" key="1">
    <source>
        <dbReference type="EMBL" id="RHZ72847.1"/>
    </source>
</evidence>
<dbReference type="Proteomes" id="UP000266861">
    <property type="component" value="Unassembled WGS sequence"/>
</dbReference>